<dbReference type="EMBL" id="BQKC01000001">
    <property type="protein sequence ID" value="GJM54889.1"/>
    <property type="molecule type" value="Genomic_DNA"/>
</dbReference>
<dbReference type="AlphaFoldDB" id="A0AAV5AZP6"/>
<feature type="domain" description="HTH LytTR-type" evidence="1">
    <location>
        <begin position="46"/>
        <end position="145"/>
    </location>
</feature>
<dbReference type="SMART" id="SM00850">
    <property type="entry name" value="LytTR"/>
    <property type="match status" value="1"/>
</dbReference>
<dbReference type="GO" id="GO:0000156">
    <property type="term" value="F:phosphorelay response regulator activity"/>
    <property type="evidence" value="ECO:0007669"/>
    <property type="project" value="InterPro"/>
</dbReference>
<dbReference type="Gene3D" id="2.40.50.1020">
    <property type="entry name" value="LytTr DNA-binding domain"/>
    <property type="match status" value="1"/>
</dbReference>
<accession>A0AAV5AZP6</accession>
<dbReference type="InterPro" id="IPR007492">
    <property type="entry name" value="LytTR_DNA-bd_dom"/>
</dbReference>
<proteinExistence type="predicted"/>
<dbReference type="InterPro" id="IPR046947">
    <property type="entry name" value="LytR-like"/>
</dbReference>
<dbReference type="PANTHER" id="PTHR37299">
    <property type="entry name" value="TRANSCRIPTIONAL REGULATOR-RELATED"/>
    <property type="match status" value="1"/>
</dbReference>
<sequence length="146" mass="16252">MRVEIVEDPAFTETVVRIGCARLDQQVADLVARLRILDRTVVGVEDGTTYVAPASEVRFVESVDRRCFAYTADRVLESRLTLAEFEDRLGDVGFVRASRSCIVNLSHVAALSPDINGRLRAVLDTAEELQVSRSFVRPLKRALGME</sequence>
<protein>
    <recommendedName>
        <fullName evidence="1">HTH LytTR-type domain-containing protein</fullName>
    </recommendedName>
</protein>
<dbReference type="PROSITE" id="PS50930">
    <property type="entry name" value="HTH_LYTTR"/>
    <property type="match status" value="1"/>
</dbReference>
<dbReference type="PANTHER" id="PTHR37299:SF4">
    <property type="entry name" value="TRANSCRIPTIONAL REGULATOR"/>
    <property type="match status" value="1"/>
</dbReference>
<dbReference type="Pfam" id="PF04397">
    <property type="entry name" value="LytTR"/>
    <property type="match status" value="1"/>
</dbReference>
<keyword evidence="3" id="KW-1185">Reference proteome</keyword>
<dbReference type="Proteomes" id="UP001055025">
    <property type="component" value="Unassembled WGS sequence"/>
</dbReference>
<reference evidence="2" key="1">
    <citation type="journal article" date="2022" name="Int. J. Syst. Evol. Microbiol.">
        <title>Granulimonas faecalis gen. nov., sp. nov., and Leptogranulimonas caecicola gen. nov., sp. nov., novel lactate-producing Atopobiaceae bacteria isolated from mouse intestines, and an emended description of the family Atopobiaceae.</title>
        <authorList>
            <person name="Morinaga K."/>
            <person name="Kusada H."/>
            <person name="Sakamoto S."/>
            <person name="Murakami T."/>
            <person name="Toyoda A."/>
            <person name="Mori H."/>
            <person name="Meng X.Y."/>
            <person name="Takashino M."/>
            <person name="Murotomi K."/>
            <person name="Tamaki H."/>
        </authorList>
    </citation>
    <scope>NUCLEOTIDE SEQUENCE</scope>
    <source>
        <strain evidence="2">OPF53</strain>
    </source>
</reference>
<organism evidence="2 3">
    <name type="scientific">Granulimonas faecalis</name>
    <dbReference type="NCBI Taxonomy" id="2894155"/>
    <lineage>
        <taxon>Bacteria</taxon>
        <taxon>Bacillati</taxon>
        <taxon>Actinomycetota</taxon>
        <taxon>Coriobacteriia</taxon>
        <taxon>Coriobacteriales</taxon>
        <taxon>Kribbibacteriaceae</taxon>
        <taxon>Granulimonas</taxon>
    </lineage>
</organism>
<name>A0AAV5AZP6_9ACTN</name>
<comment type="caution">
    <text evidence="2">The sequence shown here is derived from an EMBL/GenBank/DDBJ whole genome shotgun (WGS) entry which is preliminary data.</text>
</comment>
<dbReference type="RefSeq" id="WP_135978688.1">
    <property type="nucleotide sequence ID" value="NZ_BQKC01000001.1"/>
</dbReference>
<evidence type="ECO:0000313" key="2">
    <source>
        <dbReference type="EMBL" id="GJM54889.1"/>
    </source>
</evidence>
<gene>
    <name evidence="2" type="ORF">ATOP_05440</name>
</gene>
<dbReference type="GO" id="GO:0003677">
    <property type="term" value="F:DNA binding"/>
    <property type="evidence" value="ECO:0007669"/>
    <property type="project" value="InterPro"/>
</dbReference>
<evidence type="ECO:0000313" key="3">
    <source>
        <dbReference type="Proteomes" id="UP001055025"/>
    </source>
</evidence>
<evidence type="ECO:0000259" key="1">
    <source>
        <dbReference type="PROSITE" id="PS50930"/>
    </source>
</evidence>